<feature type="transmembrane region" description="Helical" evidence="4">
    <location>
        <begin position="471"/>
        <end position="491"/>
    </location>
</feature>
<sequence>MLCYFDSITDPETCWCYWNFTRLSRLPIFNINVILTVSQIQRLVDRSRDLLVLLELHKDSQIQRDFTRLSRLPIFNINVILTVSQIQRLVGVIGTSQYHPDPETCWCYWNFTRLSRLPIFNINVILTVSQIQRLELGVIGTDPETRLSRLPIFNINVILTVSQIQRLVVSQIQRLVGVIGTSQDSRLPIFNINVILTVSQIQRLVGVIGTSQDSRLPIFNINVILTVSQIQRLVVSQIQRLVGVIGTSQDSLDFLNVILHINVILTIFNIKHQLTHYTNQLAKETNVDLKSFARLHVSPSDQSKWKMQKDRYTEEFSNALTNFQTTQRTAAEKEKASVARARAHSSTTKYPFEDEPQEDFTSPGFSQTKQVLVMEEDVDLEMIQERENAIKQLERDITDVNHIFKDLGMLVHEQGDMLDSIEANVETAQIQVHEGNKQLASASTYQSKARRKKCICLVIVSNQKKSRRKKCIIIVILLVVLIFLILIIWAATKTD</sequence>
<dbReference type="InterPro" id="IPR006012">
    <property type="entry name" value="Syntaxin/epimorphin_CS"/>
</dbReference>
<dbReference type="SUPFAM" id="SSF47661">
    <property type="entry name" value="t-snare proteins"/>
    <property type="match status" value="1"/>
</dbReference>
<dbReference type="InterPro" id="IPR045242">
    <property type="entry name" value="Syntaxin"/>
</dbReference>
<evidence type="ECO:0000256" key="4">
    <source>
        <dbReference type="SAM" id="Phobius"/>
    </source>
</evidence>
<dbReference type="InterPro" id="IPR000727">
    <property type="entry name" value="T_SNARE_dom"/>
</dbReference>
<reference evidence="6" key="1">
    <citation type="submission" date="2021-03" db="EMBL/GenBank/DDBJ databases">
        <authorList>
            <person name="Bekaert M."/>
        </authorList>
    </citation>
    <scope>NUCLEOTIDE SEQUENCE</scope>
</reference>
<dbReference type="SMART" id="SM00397">
    <property type="entry name" value="t_SNARE"/>
    <property type="match status" value="1"/>
</dbReference>
<evidence type="ECO:0000256" key="3">
    <source>
        <dbReference type="SAM" id="MobiDB-lite"/>
    </source>
</evidence>
<organism evidence="6 7">
    <name type="scientific">Mytilus edulis</name>
    <name type="common">Blue mussel</name>
    <dbReference type="NCBI Taxonomy" id="6550"/>
    <lineage>
        <taxon>Eukaryota</taxon>
        <taxon>Metazoa</taxon>
        <taxon>Spiralia</taxon>
        <taxon>Lophotrochozoa</taxon>
        <taxon>Mollusca</taxon>
        <taxon>Bivalvia</taxon>
        <taxon>Autobranchia</taxon>
        <taxon>Pteriomorphia</taxon>
        <taxon>Mytilida</taxon>
        <taxon>Mytiloidea</taxon>
        <taxon>Mytilidae</taxon>
        <taxon>Mytilinae</taxon>
        <taxon>Mytilus</taxon>
    </lineage>
</organism>
<dbReference type="Gene3D" id="1.20.58.70">
    <property type="match status" value="1"/>
</dbReference>
<keyword evidence="4" id="KW-0812">Transmembrane</keyword>
<evidence type="ECO:0000256" key="1">
    <source>
        <dbReference type="ARBA" id="ARBA00009063"/>
    </source>
</evidence>
<dbReference type="AlphaFoldDB" id="A0A8S3PSF1"/>
<name>A0A8S3PSF1_MYTED</name>
<gene>
    <name evidence="6" type="ORF">MEDL_2461</name>
</gene>
<accession>A0A8S3PSF1</accession>
<keyword evidence="2" id="KW-0175">Coiled coil</keyword>
<dbReference type="Gene3D" id="1.20.5.110">
    <property type="match status" value="1"/>
</dbReference>
<dbReference type="FunFam" id="1.20.5.110:FF:000059">
    <property type="entry name" value="Related to syntaxin 12"/>
    <property type="match status" value="1"/>
</dbReference>
<evidence type="ECO:0000313" key="6">
    <source>
        <dbReference type="EMBL" id="CAG2186987.1"/>
    </source>
</evidence>
<dbReference type="GO" id="GO:0048278">
    <property type="term" value="P:vesicle docking"/>
    <property type="evidence" value="ECO:0007669"/>
    <property type="project" value="TreeGrafter"/>
</dbReference>
<comment type="caution">
    <text evidence="6">The sequence shown here is derived from an EMBL/GenBank/DDBJ whole genome shotgun (WGS) entry which is preliminary data.</text>
</comment>
<evidence type="ECO:0000259" key="5">
    <source>
        <dbReference type="PROSITE" id="PS50192"/>
    </source>
</evidence>
<dbReference type="InterPro" id="IPR006011">
    <property type="entry name" value="Syntaxin_N"/>
</dbReference>
<evidence type="ECO:0000313" key="7">
    <source>
        <dbReference type="Proteomes" id="UP000683360"/>
    </source>
</evidence>
<dbReference type="GO" id="GO:0006906">
    <property type="term" value="P:vesicle fusion"/>
    <property type="evidence" value="ECO:0007669"/>
    <property type="project" value="TreeGrafter"/>
</dbReference>
<dbReference type="EMBL" id="CAJPWZ010000151">
    <property type="protein sequence ID" value="CAG2186987.1"/>
    <property type="molecule type" value="Genomic_DNA"/>
</dbReference>
<dbReference type="PROSITE" id="PS00914">
    <property type="entry name" value="SYNTAXIN"/>
    <property type="match status" value="1"/>
</dbReference>
<dbReference type="Pfam" id="PF14523">
    <property type="entry name" value="Syntaxin_2"/>
    <property type="match status" value="1"/>
</dbReference>
<dbReference type="GO" id="GO:0005484">
    <property type="term" value="F:SNAP receptor activity"/>
    <property type="evidence" value="ECO:0007669"/>
    <property type="project" value="InterPro"/>
</dbReference>
<dbReference type="PANTHER" id="PTHR19957:SF411">
    <property type="entry name" value="LD23667P"/>
    <property type="match status" value="1"/>
</dbReference>
<dbReference type="GO" id="GO:0031201">
    <property type="term" value="C:SNARE complex"/>
    <property type="evidence" value="ECO:0007669"/>
    <property type="project" value="TreeGrafter"/>
</dbReference>
<dbReference type="GO" id="GO:0006886">
    <property type="term" value="P:intracellular protein transport"/>
    <property type="evidence" value="ECO:0007669"/>
    <property type="project" value="InterPro"/>
</dbReference>
<comment type="similarity">
    <text evidence="1">Belongs to the syntaxin family.</text>
</comment>
<dbReference type="GO" id="GO:0008021">
    <property type="term" value="C:synaptic vesicle"/>
    <property type="evidence" value="ECO:0007669"/>
    <property type="project" value="TreeGrafter"/>
</dbReference>
<dbReference type="Pfam" id="PF05739">
    <property type="entry name" value="SNARE"/>
    <property type="match status" value="1"/>
</dbReference>
<dbReference type="Proteomes" id="UP000683360">
    <property type="component" value="Unassembled WGS sequence"/>
</dbReference>
<keyword evidence="4" id="KW-1133">Transmembrane helix</keyword>
<dbReference type="OrthoDB" id="364348at2759"/>
<keyword evidence="4" id="KW-0472">Membrane</keyword>
<dbReference type="InterPro" id="IPR010989">
    <property type="entry name" value="SNARE"/>
</dbReference>
<feature type="coiled-coil region" evidence="2">
    <location>
        <begin position="383"/>
        <end position="438"/>
    </location>
</feature>
<dbReference type="GO" id="GO:0000149">
    <property type="term" value="F:SNARE binding"/>
    <property type="evidence" value="ECO:0007669"/>
    <property type="project" value="TreeGrafter"/>
</dbReference>
<dbReference type="PANTHER" id="PTHR19957">
    <property type="entry name" value="SYNTAXIN"/>
    <property type="match status" value="1"/>
</dbReference>
<feature type="region of interest" description="Disordered" evidence="3">
    <location>
        <begin position="338"/>
        <end position="363"/>
    </location>
</feature>
<dbReference type="PROSITE" id="PS50192">
    <property type="entry name" value="T_SNARE"/>
    <property type="match status" value="1"/>
</dbReference>
<proteinExistence type="inferred from homology"/>
<evidence type="ECO:0000256" key="2">
    <source>
        <dbReference type="SAM" id="Coils"/>
    </source>
</evidence>
<dbReference type="CDD" id="cd15875">
    <property type="entry name" value="SNARE_syntaxin7"/>
    <property type="match status" value="1"/>
</dbReference>
<keyword evidence="7" id="KW-1185">Reference proteome</keyword>
<feature type="domain" description="T-SNARE coiled-coil homology" evidence="5">
    <location>
        <begin position="380"/>
        <end position="442"/>
    </location>
</feature>
<protein>
    <submittedName>
        <fullName evidence="6">STX7</fullName>
    </submittedName>
</protein>